<proteinExistence type="predicted"/>
<gene>
    <name evidence="2" type="ORF">DNH61_15800</name>
</gene>
<keyword evidence="1" id="KW-0472">Membrane</keyword>
<evidence type="ECO:0000313" key="2">
    <source>
        <dbReference type="EMBL" id="PZD94846.1"/>
    </source>
</evidence>
<name>A0A2W1L6F7_9BACL</name>
<feature type="transmembrane region" description="Helical" evidence="1">
    <location>
        <begin position="48"/>
        <end position="68"/>
    </location>
</feature>
<dbReference type="AlphaFoldDB" id="A0A2W1L6F7"/>
<feature type="transmembrane region" description="Helical" evidence="1">
    <location>
        <begin position="6"/>
        <end position="27"/>
    </location>
</feature>
<keyword evidence="1" id="KW-1133">Transmembrane helix</keyword>
<protein>
    <recommendedName>
        <fullName evidence="4">DUF2269 domain-containing protein</fullName>
    </recommendedName>
</protein>
<dbReference type="OrthoDB" id="9786302at2"/>
<keyword evidence="3" id="KW-1185">Reference proteome</keyword>
<dbReference type="Pfam" id="PF10027">
    <property type="entry name" value="DUF2269"/>
    <property type="match status" value="1"/>
</dbReference>
<sequence>MNLWLTLHVLGAILFIGNIIITAFWKVSADWSGNPHIIVVAARSVLRADLFFTLPGISLLLLSGHMMIEEQGYSLWQWSWLSASYLMFLISGILWLTILLPAQRKMLQLAQHSRTSGAVCDDYRRTSRRWNIAGTIATVLPLLVLLLMVVKRLP</sequence>
<reference evidence="2 3" key="1">
    <citation type="submission" date="2018-06" db="EMBL/GenBank/DDBJ databases">
        <title>Paenibacillus imtechensis sp. nov.</title>
        <authorList>
            <person name="Pinnaka A.K."/>
            <person name="Singh H."/>
            <person name="Kaur M."/>
        </authorList>
    </citation>
    <scope>NUCLEOTIDE SEQUENCE [LARGE SCALE GENOMIC DNA]</scope>
    <source>
        <strain evidence="2 3">SMB1</strain>
    </source>
</reference>
<organism evidence="2 3">
    <name type="scientific">Paenibacillus sambharensis</name>
    <dbReference type="NCBI Taxonomy" id="1803190"/>
    <lineage>
        <taxon>Bacteria</taxon>
        <taxon>Bacillati</taxon>
        <taxon>Bacillota</taxon>
        <taxon>Bacilli</taxon>
        <taxon>Bacillales</taxon>
        <taxon>Paenibacillaceae</taxon>
        <taxon>Paenibacillus</taxon>
    </lineage>
</organism>
<evidence type="ECO:0000313" key="3">
    <source>
        <dbReference type="Proteomes" id="UP000249522"/>
    </source>
</evidence>
<comment type="caution">
    <text evidence="2">The sequence shown here is derived from an EMBL/GenBank/DDBJ whole genome shotgun (WGS) entry which is preliminary data.</text>
</comment>
<dbReference type="InterPro" id="IPR018729">
    <property type="entry name" value="DUF2269_transmembrane"/>
</dbReference>
<feature type="transmembrane region" description="Helical" evidence="1">
    <location>
        <begin position="132"/>
        <end position="150"/>
    </location>
</feature>
<dbReference type="RefSeq" id="WP_111147655.1">
    <property type="nucleotide sequence ID" value="NZ_QKRB01000048.1"/>
</dbReference>
<keyword evidence="1" id="KW-0812">Transmembrane</keyword>
<evidence type="ECO:0008006" key="4">
    <source>
        <dbReference type="Google" id="ProtNLM"/>
    </source>
</evidence>
<accession>A0A2W1L6F7</accession>
<dbReference type="EMBL" id="QKRB01000048">
    <property type="protein sequence ID" value="PZD94846.1"/>
    <property type="molecule type" value="Genomic_DNA"/>
</dbReference>
<dbReference type="Proteomes" id="UP000249522">
    <property type="component" value="Unassembled WGS sequence"/>
</dbReference>
<feature type="transmembrane region" description="Helical" evidence="1">
    <location>
        <begin position="80"/>
        <end position="100"/>
    </location>
</feature>
<evidence type="ECO:0000256" key="1">
    <source>
        <dbReference type="SAM" id="Phobius"/>
    </source>
</evidence>